<reference evidence="6 7" key="1">
    <citation type="submission" date="2015-09" db="EMBL/GenBank/DDBJ databases">
        <authorList>
            <consortium name="Pathogen Informatics"/>
        </authorList>
    </citation>
    <scope>NUCLEOTIDE SEQUENCE [LARGE SCALE GENOMIC DNA]</scope>
    <source>
        <strain evidence="3 6">2789STDY5834880</strain>
        <strain evidence="4 7">2789STDY5834946</strain>
    </source>
</reference>
<dbReference type="PROSITE" id="PS51123">
    <property type="entry name" value="OMPA_2"/>
    <property type="match status" value="1"/>
</dbReference>
<evidence type="ECO:0000313" key="6">
    <source>
        <dbReference type="Proteomes" id="UP000095657"/>
    </source>
</evidence>
<dbReference type="EMBL" id="CZAI01000017">
    <property type="protein sequence ID" value="CUQ21370.1"/>
    <property type="molecule type" value="Genomic_DNA"/>
</dbReference>
<evidence type="ECO:0000313" key="7">
    <source>
        <dbReference type="Proteomes" id="UP000095725"/>
    </source>
</evidence>
<dbReference type="AlphaFoldDB" id="A0A174UNK5"/>
<keyword evidence="1" id="KW-0472">Membrane</keyword>
<evidence type="ECO:0000313" key="3">
    <source>
        <dbReference type="EMBL" id="CUQ21370.1"/>
    </source>
</evidence>
<dbReference type="RefSeq" id="WP_055173783.1">
    <property type="nucleotide sequence ID" value="NZ_CAXSUM010000024.1"/>
</dbReference>
<dbReference type="STRING" id="47678.ERS852494_04322"/>
<gene>
    <name evidence="3" type="ORF">ERS852494_04322</name>
    <name evidence="4" type="ORF">ERS852558_03856</name>
    <name evidence="5" type="ORF">F2Y35_21660</name>
</gene>
<dbReference type="Gene3D" id="3.30.1330.60">
    <property type="entry name" value="OmpA-like domain"/>
    <property type="match status" value="1"/>
</dbReference>
<protein>
    <submittedName>
        <fullName evidence="5">OmpA family protein</fullName>
    </submittedName>
    <submittedName>
        <fullName evidence="3">OmpA/MotB domain-containing protein</fullName>
    </submittedName>
</protein>
<evidence type="ECO:0000259" key="2">
    <source>
        <dbReference type="PROSITE" id="PS51123"/>
    </source>
</evidence>
<dbReference type="InterPro" id="IPR036737">
    <property type="entry name" value="OmpA-like_sf"/>
</dbReference>
<organism evidence="3 6">
    <name type="scientific">Bacteroides caccae</name>
    <dbReference type="NCBI Taxonomy" id="47678"/>
    <lineage>
        <taxon>Bacteria</taxon>
        <taxon>Pseudomonadati</taxon>
        <taxon>Bacteroidota</taxon>
        <taxon>Bacteroidia</taxon>
        <taxon>Bacteroidales</taxon>
        <taxon>Bacteroidaceae</taxon>
        <taxon>Bacteroides</taxon>
    </lineage>
</organism>
<dbReference type="EMBL" id="CZBL01000019">
    <property type="protein sequence ID" value="CUQ49724.1"/>
    <property type="molecule type" value="Genomic_DNA"/>
</dbReference>
<dbReference type="InterPro" id="IPR006665">
    <property type="entry name" value="OmpA-like"/>
</dbReference>
<dbReference type="Proteomes" id="UP000095725">
    <property type="component" value="Unassembled WGS sequence"/>
</dbReference>
<proteinExistence type="predicted"/>
<evidence type="ECO:0000313" key="5">
    <source>
        <dbReference type="EMBL" id="KAA5485913.1"/>
    </source>
</evidence>
<evidence type="ECO:0000256" key="1">
    <source>
        <dbReference type="PROSITE-ProRule" id="PRU00473"/>
    </source>
</evidence>
<dbReference type="EMBL" id="VVYF01000033">
    <property type="protein sequence ID" value="KAA5485913.1"/>
    <property type="molecule type" value="Genomic_DNA"/>
</dbReference>
<reference evidence="5 8" key="2">
    <citation type="journal article" date="2019" name="Nat. Med.">
        <title>A library of human gut bacterial isolates paired with longitudinal multiomics data enables mechanistic microbiome research.</title>
        <authorList>
            <person name="Poyet M."/>
            <person name="Groussin M."/>
            <person name="Gibbons S.M."/>
            <person name="Avila-Pacheco J."/>
            <person name="Jiang X."/>
            <person name="Kearney S.M."/>
            <person name="Perrotta A.R."/>
            <person name="Berdy B."/>
            <person name="Zhao S."/>
            <person name="Lieberman T.D."/>
            <person name="Swanson P.K."/>
            <person name="Smith M."/>
            <person name="Roesemann S."/>
            <person name="Alexander J.E."/>
            <person name="Rich S.A."/>
            <person name="Livny J."/>
            <person name="Vlamakis H."/>
            <person name="Clish C."/>
            <person name="Bullock K."/>
            <person name="Deik A."/>
            <person name="Scott J."/>
            <person name="Pierce K.A."/>
            <person name="Xavier R.J."/>
            <person name="Alm E.J."/>
        </authorList>
    </citation>
    <scope>NUCLEOTIDE SEQUENCE [LARGE SCALE GENOMIC DNA]</scope>
    <source>
        <strain evidence="5 8">BIOML-A21</strain>
    </source>
</reference>
<name>A0A174UNK5_9BACE</name>
<dbReference type="Proteomes" id="UP000491168">
    <property type="component" value="Unassembled WGS sequence"/>
</dbReference>
<sequence>MIKKTLFILTLGFSFQGQINARAVLPTDSIKQTHLLHQEEILKPLEPTLLPNEVAYSNWKSNWFFNVSGGTSAFIGSPLGCEDLFGRMKPTLAISAGKWFSPTVGSRVSFQGFQFKDSQSQTCDYQSLHGDLMWNITPHFYNARDRPRFDLIPYVGLGILHNESNGHHPFAFSYGVIGQYRLANKIHLTMELGGTTTFKDFDGRGASRELGDHLLGLTAGITFDIGKVGWKRVIDAKPYIVQNQWLIDYANALREKNHSRSKQHSLDANVIAQLKKILEIEGLLGTYGDKLKNTSIDEENDGYPRNDYSGLNSLRARLANHGWNGQSTTHAASQQVNTPADSIAAGDYLSLMASGSKCIGSPIYFFFKIDTADLTESSQLLNLDELARVAKAYHLRVSVTGAADSATGTVPINNSLSASRADYIYNELVKRGVDGSRINKVSEGGIDDYKPTEANRHTKVCLYY</sequence>
<evidence type="ECO:0000313" key="8">
    <source>
        <dbReference type="Proteomes" id="UP000491168"/>
    </source>
</evidence>
<accession>A0A174UNK5</accession>
<dbReference type="Proteomes" id="UP000095657">
    <property type="component" value="Unassembled WGS sequence"/>
</dbReference>
<feature type="domain" description="OmpA-like" evidence="2">
    <location>
        <begin position="354"/>
        <end position="464"/>
    </location>
</feature>
<evidence type="ECO:0000313" key="4">
    <source>
        <dbReference type="EMBL" id="CUQ49724.1"/>
    </source>
</evidence>
<dbReference type="GO" id="GO:0016020">
    <property type="term" value="C:membrane"/>
    <property type="evidence" value="ECO:0007669"/>
    <property type="project" value="UniProtKB-UniRule"/>
</dbReference>
<dbReference type="SUPFAM" id="SSF103088">
    <property type="entry name" value="OmpA-like"/>
    <property type="match status" value="1"/>
</dbReference>
<dbReference type="Pfam" id="PF00691">
    <property type="entry name" value="OmpA"/>
    <property type="match status" value="1"/>
</dbReference>